<dbReference type="Proteomes" id="UP000248349">
    <property type="component" value="Unassembled WGS sequence"/>
</dbReference>
<evidence type="ECO:0000256" key="4">
    <source>
        <dbReference type="PROSITE-ProRule" id="PRU00175"/>
    </source>
</evidence>
<evidence type="ECO:0000256" key="3">
    <source>
        <dbReference type="ARBA" id="ARBA00022833"/>
    </source>
</evidence>
<dbReference type="CDD" id="cd16454">
    <property type="entry name" value="RING-H2_PA-TM-RING"/>
    <property type="match status" value="1"/>
</dbReference>
<evidence type="ECO:0000313" key="8">
    <source>
        <dbReference type="Proteomes" id="UP000248349"/>
    </source>
</evidence>
<keyword evidence="5" id="KW-1133">Transmembrane helix</keyword>
<keyword evidence="1" id="KW-0479">Metal-binding</keyword>
<dbReference type="GeneID" id="37079177"/>
<dbReference type="InterPro" id="IPR001841">
    <property type="entry name" value="Znf_RING"/>
</dbReference>
<dbReference type="Gene3D" id="3.30.40.10">
    <property type="entry name" value="Zinc/RING finger domain, C3HC4 (zinc finger)"/>
    <property type="match status" value="1"/>
</dbReference>
<keyword evidence="5" id="KW-0812">Transmembrane</keyword>
<keyword evidence="3" id="KW-0862">Zinc</keyword>
<dbReference type="Pfam" id="PF13639">
    <property type="entry name" value="zf-RING_2"/>
    <property type="match status" value="1"/>
</dbReference>
<keyword evidence="5" id="KW-0472">Membrane</keyword>
<dbReference type="SUPFAM" id="SSF57850">
    <property type="entry name" value="RING/U-box"/>
    <property type="match status" value="1"/>
</dbReference>
<dbReference type="GO" id="GO:0061630">
    <property type="term" value="F:ubiquitin protein ligase activity"/>
    <property type="evidence" value="ECO:0007669"/>
    <property type="project" value="TreeGrafter"/>
</dbReference>
<dbReference type="SMART" id="SM00184">
    <property type="entry name" value="RING"/>
    <property type="match status" value="1"/>
</dbReference>
<keyword evidence="2 4" id="KW-0863">Zinc-finger</keyword>
<accession>A0A318ZKK0</accession>
<dbReference type="OrthoDB" id="8062037at2759"/>
<keyword evidence="8" id="KW-1185">Reference proteome</keyword>
<evidence type="ECO:0000313" key="7">
    <source>
        <dbReference type="EMBL" id="PYH47305.1"/>
    </source>
</evidence>
<dbReference type="PROSITE" id="PS50089">
    <property type="entry name" value="ZF_RING_2"/>
    <property type="match status" value="1"/>
</dbReference>
<dbReference type="STRING" id="1450539.A0A318ZKK0"/>
<dbReference type="EMBL" id="KZ821224">
    <property type="protein sequence ID" value="PYH47305.1"/>
    <property type="molecule type" value="Genomic_DNA"/>
</dbReference>
<dbReference type="GO" id="GO:0006511">
    <property type="term" value="P:ubiquitin-dependent protein catabolic process"/>
    <property type="evidence" value="ECO:0007669"/>
    <property type="project" value="TreeGrafter"/>
</dbReference>
<dbReference type="GO" id="GO:0005634">
    <property type="term" value="C:nucleus"/>
    <property type="evidence" value="ECO:0007669"/>
    <property type="project" value="TreeGrafter"/>
</dbReference>
<feature type="transmembrane region" description="Helical" evidence="5">
    <location>
        <begin position="6"/>
        <end position="29"/>
    </location>
</feature>
<evidence type="ECO:0000259" key="6">
    <source>
        <dbReference type="PROSITE" id="PS50089"/>
    </source>
</evidence>
<sequence length="265" mass="28625">MISFSQAAIVGFLAPAAFLLLGFLIWGSFDLRRRRRVRQLPGNDPETAPIGSSRAVISIREVNRRFLTLKYSDWLAANTSCAPGKGIAQETVTAVSNHNASAEVTEFGQMNEAVYSNGICHDVPPHELSENGPAPDAAGTVNIPDAGDDPATVADPSHAAHAVVDAIRSAPGTEANPDMPNATKECVICMDEFNGQDVIRPLPCDHIFHSSCLDPWLTTRHACCPLCKASYCNSTGSRSGWILPRTDPAFPPAVVIRRELFPHLW</sequence>
<dbReference type="InterPro" id="IPR051834">
    <property type="entry name" value="RING_finger_E3_ligase"/>
</dbReference>
<dbReference type="RefSeq" id="XP_025433287.1">
    <property type="nucleotide sequence ID" value="XM_025577948.1"/>
</dbReference>
<evidence type="ECO:0000256" key="1">
    <source>
        <dbReference type="ARBA" id="ARBA00022723"/>
    </source>
</evidence>
<protein>
    <recommendedName>
        <fullName evidence="6">RING-type domain-containing protein</fullName>
    </recommendedName>
</protein>
<evidence type="ECO:0000256" key="5">
    <source>
        <dbReference type="SAM" id="Phobius"/>
    </source>
</evidence>
<feature type="domain" description="RING-type" evidence="6">
    <location>
        <begin position="186"/>
        <end position="228"/>
    </location>
</feature>
<dbReference type="PANTHER" id="PTHR45931">
    <property type="entry name" value="SI:CH211-59O9.10"/>
    <property type="match status" value="1"/>
</dbReference>
<dbReference type="AlphaFoldDB" id="A0A318ZKK0"/>
<dbReference type="GO" id="GO:0008270">
    <property type="term" value="F:zinc ion binding"/>
    <property type="evidence" value="ECO:0007669"/>
    <property type="project" value="UniProtKB-KW"/>
</dbReference>
<proteinExistence type="predicted"/>
<organism evidence="7 8">
    <name type="scientific">Aspergillus saccharolyticus JOP 1030-1</name>
    <dbReference type="NCBI Taxonomy" id="1450539"/>
    <lineage>
        <taxon>Eukaryota</taxon>
        <taxon>Fungi</taxon>
        <taxon>Dikarya</taxon>
        <taxon>Ascomycota</taxon>
        <taxon>Pezizomycotina</taxon>
        <taxon>Eurotiomycetes</taxon>
        <taxon>Eurotiomycetidae</taxon>
        <taxon>Eurotiales</taxon>
        <taxon>Aspergillaceae</taxon>
        <taxon>Aspergillus</taxon>
        <taxon>Aspergillus subgen. Circumdati</taxon>
    </lineage>
</organism>
<dbReference type="PANTHER" id="PTHR45931:SF3">
    <property type="entry name" value="RING ZINC FINGER-CONTAINING PROTEIN"/>
    <property type="match status" value="1"/>
</dbReference>
<name>A0A318ZKK0_9EURO</name>
<reference evidence="7 8" key="1">
    <citation type="submission" date="2016-12" db="EMBL/GenBank/DDBJ databases">
        <title>The genomes of Aspergillus section Nigri reveals drivers in fungal speciation.</title>
        <authorList>
            <consortium name="DOE Joint Genome Institute"/>
            <person name="Vesth T.C."/>
            <person name="Nybo J."/>
            <person name="Theobald S."/>
            <person name="Brandl J."/>
            <person name="Frisvad J.C."/>
            <person name="Nielsen K.F."/>
            <person name="Lyhne E.K."/>
            <person name="Kogle M.E."/>
            <person name="Kuo A."/>
            <person name="Riley R."/>
            <person name="Clum A."/>
            <person name="Nolan M."/>
            <person name="Lipzen A."/>
            <person name="Salamov A."/>
            <person name="Henrissat B."/>
            <person name="Wiebenga A."/>
            <person name="De Vries R.P."/>
            <person name="Grigoriev I.V."/>
            <person name="Mortensen U.H."/>
            <person name="Andersen M.R."/>
            <person name="Baker S.E."/>
        </authorList>
    </citation>
    <scope>NUCLEOTIDE SEQUENCE [LARGE SCALE GENOMIC DNA]</scope>
    <source>
        <strain evidence="7 8">JOP 1030-1</strain>
    </source>
</reference>
<evidence type="ECO:0000256" key="2">
    <source>
        <dbReference type="ARBA" id="ARBA00022771"/>
    </source>
</evidence>
<dbReference type="InterPro" id="IPR013083">
    <property type="entry name" value="Znf_RING/FYVE/PHD"/>
</dbReference>
<gene>
    <name evidence="7" type="ORF">BP01DRAFT_389855</name>
</gene>